<feature type="transmembrane region" description="Helical" evidence="1">
    <location>
        <begin position="212"/>
        <end position="231"/>
    </location>
</feature>
<keyword evidence="3" id="KW-1185">Reference proteome</keyword>
<name>A0ABT0WEC2_9BACI</name>
<feature type="transmembrane region" description="Helical" evidence="1">
    <location>
        <begin position="243"/>
        <end position="269"/>
    </location>
</feature>
<reference evidence="2 3" key="1">
    <citation type="submission" date="2022-06" db="EMBL/GenBank/DDBJ databases">
        <authorList>
            <person name="Jeon C.O."/>
        </authorList>
    </citation>
    <scope>NUCLEOTIDE SEQUENCE [LARGE SCALE GENOMIC DNA]</scope>
    <source>
        <strain evidence="2 3">KCTC 13943</strain>
    </source>
</reference>
<dbReference type="EMBL" id="JAMQCR010000001">
    <property type="protein sequence ID" value="MCM2533890.1"/>
    <property type="molecule type" value="Genomic_DNA"/>
</dbReference>
<feature type="transmembrane region" description="Helical" evidence="1">
    <location>
        <begin position="112"/>
        <end position="134"/>
    </location>
</feature>
<keyword evidence="1" id="KW-0812">Transmembrane</keyword>
<evidence type="ECO:0008006" key="4">
    <source>
        <dbReference type="Google" id="ProtNLM"/>
    </source>
</evidence>
<protein>
    <recommendedName>
        <fullName evidence="4">Integral membrane protein</fullName>
    </recommendedName>
</protein>
<dbReference type="Proteomes" id="UP001523262">
    <property type="component" value="Unassembled WGS sequence"/>
</dbReference>
<evidence type="ECO:0000256" key="1">
    <source>
        <dbReference type="SAM" id="Phobius"/>
    </source>
</evidence>
<proteinExistence type="predicted"/>
<keyword evidence="1" id="KW-0472">Membrane</keyword>
<feature type="transmembrane region" description="Helical" evidence="1">
    <location>
        <begin position="180"/>
        <end position="200"/>
    </location>
</feature>
<sequence length="274" mass="30626">MNILSSFINTLLLSIVELFYLLGVLMAIGFILGTIEKHSNKFLVRAFGPLGVLLTAWIGTPIHEIGHLIQCFIWGHRVSRVKLLQLNSPDGVLGFVEHHYNPNSVFQQVGNFFIGLGPIFSGIGSLILGMYLFVPQSFATFKAEIYQHVSFEKLDINVLRTIGGAVLAICKSLFTLHNLINPFFWIFLVLAISISSHIALSKADIQNSARGLLMIFFLLVFFNIVAGFLHLDSYRLIVTLGEYNAYVLAFSSIALLFSLVTLVFSFFLYKLKTV</sequence>
<keyword evidence="1" id="KW-1133">Transmembrane helix</keyword>
<feature type="transmembrane region" description="Helical" evidence="1">
    <location>
        <begin position="12"/>
        <end position="35"/>
    </location>
</feature>
<comment type="caution">
    <text evidence="2">The sequence shown here is derived from an EMBL/GenBank/DDBJ whole genome shotgun (WGS) entry which is preliminary data.</text>
</comment>
<organism evidence="2 3">
    <name type="scientific">Neobacillus pocheonensis</name>
    <dbReference type="NCBI Taxonomy" id="363869"/>
    <lineage>
        <taxon>Bacteria</taxon>
        <taxon>Bacillati</taxon>
        <taxon>Bacillota</taxon>
        <taxon>Bacilli</taxon>
        <taxon>Bacillales</taxon>
        <taxon>Bacillaceae</taxon>
        <taxon>Neobacillus</taxon>
    </lineage>
</organism>
<gene>
    <name evidence="2" type="ORF">NDK43_17850</name>
</gene>
<evidence type="ECO:0000313" key="3">
    <source>
        <dbReference type="Proteomes" id="UP001523262"/>
    </source>
</evidence>
<accession>A0ABT0WEC2</accession>
<evidence type="ECO:0000313" key="2">
    <source>
        <dbReference type="EMBL" id="MCM2533890.1"/>
    </source>
</evidence>